<dbReference type="InterPro" id="IPR032774">
    <property type="entry name" value="WG_beta_rep"/>
</dbReference>
<sequence>MKIFKLFILLFPFLSFSQNKFEFIREKLMQNKKYEYVYGFENNFAVFRTFDKKMGVIDSTENIIIKPIFSFIYNKKQLKNLFEVGNEINKKFKRGFIDLKGNIKIPIIYDNVIYLENGLIRVEKANKIGILDTLNNVILPTKFDNISVDNNLIIAEIKALSTLYNFQGKQISNIQFTQISEFKNNNAIVDFPNKTTSIIDNNGNIILKSIKNYNFERIFNHNLYLIKNNLTSKIGIINSKNEFIINCKYDEIKQVNSFFIAKSNKKNGFISSTDSIIKPFVYDEIYFSYFDDAVIFGDNNIGENYVVKKDNLFGVINPNIVNDIIAMNYKSIRTLFDNYYIVENNENKNGLFTKSGKRILNENYEFYNVYKNSIFATKENKQYIINLEEDKHYEKEINVNEFVKFKDVQQFSKNENQIIKNENKFGVINSTGKIIIPCDYDYIENIYLSKEYVVKKNNKFGIINSVNKIVVEIEYDNFKKLKESILFTENNKTKKKYHEITL</sequence>
<dbReference type="PANTHER" id="PTHR37841">
    <property type="entry name" value="GLR2918 PROTEIN"/>
    <property type="match status" value="1"/>
</dbReference>
<dbReference type="Pfam" id="PF14903">
    <property type="entry name" value="WG_beta_rep"/>
    <property type="match status" value="5"/>
</dbReference>
<dbReference type="EMBL" id="JALNUB010000006">
    <property type="protein sequence ID" value="MCK8142567.1"/>
    <property type="molecule type" value="Genomic_DNA"/>
</dbReference>
<dbReference type="RefSeq" id="WP_248428706.1">
    <property type="nucleotide sequence ID" value="NZ_JALNUB010000006.1"/>
</dbReference>
<comment type="caution">
    <text evidence="1">The sequence shown here is derived from an EMBL/GenBank/DDBJ whole genome shotgun (WGS) entry which is preliminary data.</text>
</comment>
<name>A0A9X2BLZ9_9FLAO</name>
<dbReference type="AlphaFoldDB" id="A0A9X2BLZ9"/>
<keyword evidence="2" id="KW-1185">Reference proteome</keyword>
<evidence type="ECO:0000313" key="2">
    <source>
        <dbReference type="Proteomes" id="UP001139260"/>
    </source>
</evidence>
<evidence type="ECO:0000313" key="1">
    <source>
        <dbReference type="EMBL" id="MCK8142567.1"/>
    </source>
</evidence>
<reference evidence="1" key="1">
    <citation type="submission" date="2022-04" db="EMBL/GenBank/DDBJ databases">
        <title>Flavobacterium pygoscelis sp. nov. isolated from Chinstrap chick (Pygoscelis antarcticus).</title>
        <authorList>
            <person name="Irgang R."/>
            <person name="Poblete-Morales M."/>
            <person name="Avendano-Herrera R."/>
        </authorList>
    </citation>
    <scope>NUCLEOTIDE SEQUENCE</scope>
    <source>
        <strain evidence="1">I-SCBP12n</strain>
    </source>
</reference>
<accession>A0A9X2BLZ9</accession>
<dbReference type="Proteomes" id="UP001139260">
    <property type="component" value="Unassembled WGS sequence"/>
</dbReference>
<organism evidence="1 2">
    <name type="scientific">Flavobacterium pygoscelis</name>
    <dbReference type="NCBI Taxonomy" id="2893176"/>
    <lineage>
        <taxon>Bacteria</taxon>
        <taxon>Pseudomonadati</taxon>
        <taxon>Bacteroidota</taxon>
        <taxon>Flavobacteriia</taxon>
        <taxon>Flavobacteriales</taxon>
        <taxon>Flavobacteriaceae</taxon>
        <taxon>Flavobacterium</taxon>
    </lineage>
</organism>
<gene>
    <name evidence="1" type="ORF">MW871_11755</name>
</gene>
<protein>
    <submittedName>
        <fullName evidence="1">WG repeat-containing protein</fullName>
    </submittedName>
</protein>
<proteinExistence type="predicted"/>
<dbReference type="PANTHER" id="PTHR37841:SF1">
    <property type="entry name" value="DUF3298 DOMAIN-CONTAINING PROTEIN"/>
    <property type="match status" value="1"/>
</dbReference>